<sequence>MSVNERIILAKRPQGMPDESDFAFEEQPLPVPQAGEVLVRTVYLSVDPYMRGRMSDAKSYAKPYEVGQVIAGGAVGQVMESTDPTYREGDFVTGSWGWQRFAAVSTGTLRKVNPDLAPVSTALGVLGMTGLTAYFGLLDIGQPQAGETVVVSGGAGAVGMIVGQIAKIKGARVVGIAGSDEKTTYLTEELGFDAAINYRTDDLKAALVEACPEGVDVYFDNVGGDVSDQVLRLINKNARIPICGQIALYNLEKPDTGPRIQSLLLTNTALMKGFLVGDYASRYNEGLHELAEWLRDGRIKHAENVVDGFDKTLEAFLGLFTGENLGKQLVKVSKEQK</sequence>
<dbReference type="InterPro" id="IPR036291">
    <property type="entry name" value="NAD(P)-bd_dom_sf"/>
</dbReference>
<name>A0A163JQX8_9BACL</name>
<dbReference type="InterPro" id="IPR013149">
    <property type="entry name" value="ADH-like_C"/>
</dbReference>
<dbReference type="SUPFAM" id="SSF51735">
    <property type="entry name" value="NAD(P)-binding Rossmann-fold domains"/>
    <property type="match status" value="1"/>
</dbReference>
<dbReference type="GO" id="GO:0016628">
    <property type="term" value="F:oxidoreductase activity, acting on the CH-CH group of donors, NAD or NADP as acceptor"/>
    <property type="evidence" value="ECO:0007669"/>
    <property type="project" value="InterPro"/>
</dbReference>
<dbReference type="OrthoDB" id="9805663at2"/>
<dbReference type="Gene3D" id="3.90.180.10">
    <property type="entry name" value="Medium-chain alcohol dehydrogenases, catalytic domain"/>
    <property type="match status" value="1"/>
</dbReference>
<dbReference type="InterPro" id="IPR045010">
    <property type="entry name" value="MDR_fam"/>
</dbReference>
<comment type="caution">
    <text evidence="3">The sequence shown here is derived from an EMBL/GenBank/DDBJ whole genome shotgun (WGS) entry which is preliminary data.</text>
</comment>
<evidence type="ECO:0000259" key="2">
    <source>
        <dbReference type="SMART" id="SM00829"/>
    </source>
</evidence>
<dbReference type="Gene3D" id="3.40.50.720">
    <property type="entry name" value="NAD(P)-binding Rossmann-like Domain"/>
    <property type="match status" value="1"/>
</dbReference>
<dbReference type="InterPro" id="IPR011032">
    <property type="entry name" value="GroES-like_sf"/>
</dbReference>
<proteinExistence type="predicted"/>
<reference evidence="3" key="1">
    <citation type="journal article" date="2016" name="Genome Announc.">
        <title>Draft genomes of two strains of Paenibacillus glucanolyticus with capability to degrade lignocellulose.</title>
        <authorList>
            <person name="Mathews S.L."/>
            <person name="Pawlak J."/>
            <person name="Grunden A.M."/>
        </authorList>
    </citation>
    <scope>NUCLEOTIDE SEQUENCE [LARGE SCALE GENOMIC DNA]</scope>
    <source>
        <strain evidence="3">SLM1</strain>
    </source>
</reference>
<evidence type="ECO:0000256" key="1">
    <source>
        <dbReference type="ARBA" id="ARBA00023002"/>
    </source>
</evidence>
<accession>A0A163JQX8</accession>
<evidence type="ECO:0000313" key="4">
    <source>
        <dbReference type="Proteomes" id="UP000076796"/>
    </source>
</evidence>
<dbReference type="GeneID" id="97557909"/>
<feature type="domain" description="Enoyl reductase (ER)" evidence="2">
    <location>
        <begin position="18"/>
        <end position="330"/>
    </location>
</feature>
<dbReference type="SMART" id="SM00829">
    <property type="entry name" value="PKS_ER"/>
    <property type="match status" value="1"/>
</dbReference>
<evidence type="ECO:0000313" key="3">
    <source>
        <dbReference type="EMBL" id="KZS46742.1"/>
    </source>
</evidence>
<dbReference type="Proteomes" id="UP000076796">
    <property type="component" value="Unassembled WGS sequence"/>
</dbReference>
<protein>
    <submittedName>
        <fullName evidence="3">NADP-dependent oxidoreductase</fullName>
    </submittedName>
</protein>
<dbReference type="PANTHER" id="PTHR43205">
    <property type="entry name" value="PROSTAGLANDIN REDUCTASE"/>
    <property type="match status" value="1"/>
</dbReference>
<dbReference type="Pfam" id="PF00107">
    <property type="entry name" value="ADH_zinc_N"/>
    <property type="match status" value="1"/>
</dbReference>
<dbReference type="FunFam" id="3.40.50.720:FF:000121">
    <property type="entry name" value="Prostaglandin reductase 2"/>
    <property type="match status" value="1"/>
</dbReference>
<keyword evidence="4" id="KW-1185">Reference proteome</keyword>
<dbReference type="Pfam" id="PF16884">
    <property type="entry name" value="ADH_N_2"/>
    <property type="match status" value="1"/>
</dbReference>
<dbReference type="STRING" id="59843.A3958_12415"/>
<organism evidence="3 4">
    <name type="scientific">Paenibacillus glucanolyticus</name>
    <dbReference type="NCBI Taxonomy" id="59843"/>
    <lineage>
        <taxon>Bacteria</taxon>
        <taxon>Bacillati</taxon>
        <taxon>Bacillota</taxon>
        <taxon>Bacilli</taxon>
        <taxon>Bacillales</taxon>
        <taxon>Paenibacillaceae</taxon>
        <taxon>Paenibacillus</taxon>
    </lineage>
</organism>
<dbReference type="RefSeq" id="WP_063478490.1">
    <property type="nucleotide sequence ID" value="NZ_CP147845.1"/>
</dbReference>
<keyword evidence="1" id="KW-0560">Oxidoreductase</keyword>
<dbReference type="AlphaFoldDB" id="A0A163JQX8"/>
<dbReference type="SUPFAM" id="SSF50129">
    <property type="entry name" value="GroES-like"/>
    <property type="match status" value="1"/>
</dbReference>
<dbReference type="InterPro" id="IPR020843">
    <property type="entry name" value="ER"/>
</dbReference>
<gene>
    <name evidence="3" type="ORF">AWU65_12835</name>
</gene>
<dbReference type="EMBL" id="LWMH01000001">
    <property type="protein sequence ID" value="KZS46742.1"/>
    <property type="molecule type" value="Genomic_DNA"/>
</dbReference>
<dbReference type="InterPro" id="IPR041694">
    <property type="entry name" value="ADH_N_2"/>
</dbReference>
<dbReference type="CDD" id="cd05288">
    <property type="entry name" value="PGDH"/>
    <property type="match status" value="1"/>
</dbReference>
<dbReference type="PANTHER" id="PTHR43205:SF7">
    <property type="entry name" value="PROSTAGLANDIN REDUCTASE 1"/>
    <property type="match status" value="1"/>
</dbReference>